<comment type="caution">
    <text evidence="3">The sequence shown here is derived from an EMBL/GenBank/DDBJ whole genome shotgun (WGS) entry which is preliminary data.</text>
</comment>
<accession>A0AAV5WE74</accession>
<dbReference type="Pfam" id="PF10344">
    <property type="entry name" value="Hobbit"/>
    <property type="match status" value="2"/>
</dbReference>
<reference evidence="3" key="1">
    <citation type="submission" date="2023-10" db="EMBL/GenBank/DDBJ databases">
        <title>Genome assembly of Pristionchus species.</title>
        <authorList>
            <person name="Yoshida K."/>
            <person name="Sommer R.J."/>
        </authorList>
    </citation>
    <scope>NUCLEOTIDE SEQUENCE</scope>
    <source>
        <strain evidence="3">RS5133</strain>
    </source>
</reference>
<dbReference type="EMBL" id="BTSY01000005">
    <property type="protein sequence ID" value="GMT29181.1"/>
    <property type="molecule type" value="Genomic_DNA"/>
</dbReference>
<feature type="compositionally biased region" description="Basic and acidic residues" evidence="1">
    <location>
        <begin position="1301"/>
        <end position="1311"/>
    </location>
</feature>
<dbReference type="PANTHER" id="PTHR15678">
    <property type="entry name" value="ANTIGEN MLAA-22-RELATED"/>
    <property type="match status" value="1"/>
</dbReference>
<dbReference type="PANTHER" id="PTHR15678:SF6">
    <property type="entry name" value="BRIDGE-LIKE LIPID TRANSFER PROTEIN FAMILY MEMBER 2"/>
    <property type="match status" value="1"/>
</dbReference>
<dbReference type="SMART" id="SM01214">
    <property type="entry name" value="Fmp27_GFWDK"/>
    <property type="match status" value="1"/>
</dbReference>
<evidence type="ECO:0000256" key="1">
    <source>
        <dbReference type="SAM" id="MobiDB-lite"/>
    </source>
</evidence>
<feature type="domain" description="FMP27/BLTP2/Hobbit GFWDK motif-containing RBG unit" evidence="2">
    <location>
        <begin position="824"/>
        <end position="957"/>
    </location>
</feature>
<feature type="region of interest" description="Disordered" evidence="1">
    <location>
        <begin position="197"/>
        <end position="219"/>
    </location>
</feature>
<feature type="non-terminal residue" evidence="3">
    <location>
        <position position="1"/>
    </location>
</feature>
<organism evidence="3 4">
    <name type="scientific">Pristionchus fissidentatus</name>
    <dbReference type="NCBI Taxonomy" id="1538716"/>
    <lineage>
        <taxon>Eukaryota</taxon>
        <taxon>Metazoa</taxon>
        <taxon>Ecdysozoa</taxon>
        <taxon>Nematoda</taxon>
        <taxon>Chromadorea</taxon>
        <taxon>Rhabditida</taxon>
        <taxon>Rhabditina</taxon>
        <taxon>Diplogasteromorpha</taxon>
        <taxon>Diplogasteroidea</taxon>
        <taxon>Neodiplogasteridae</taxon>
        <taxon>Pristionchus</taxon>
    </lineage>
</organism>
<evidence type="ECO:0000259" key="2">
    <source>
        <dbReference type="SMART" id="SM01214"/>
    </source>
</evidence>
<evidence type="ECO:0000313" key="4">
    <source>
        <dbReference type="Proteomes" id="UP001432322"/>
    </source>
</evidence>
<protein>
    <recommendedName>
        <fullName evidence="2">FMP27/BLTP2/Hobbit GFWDK motif-containing RBG unit domain-containing protein</fullName>
    </recommendedName>
</protein>
<evidence type="ECO:0000313" key="3">
    <source>
        <dbReference type="EMBL" id="GMT29181.1"/>
    </source>
</evidence>
<sequence>SSSSSSSSTPSPPLAEFSLALSLSIDSSLDVVHVALREPVVSISHRLVELCSTLELPQRVKKRQEEGLETPRGERRLLNNLDLTLSTFAFRYGAVIDGTSRSLSLTTGSTRLTRHGRLLQLQVVDAAVAETGRRTAVRSAAIDVNVQLPPTNVDGATVEMRRVETRLTTAGAAVVCSVPDMLQWQTHAAGLLLLQKKRSSSQDKNENEEKKTPRTPPPPSFLSLLVDVSHLDCTLIGLDGREWMGVAKLINLTKDQQSIEIAFDEVWVTRAGRPPTKGIHEWGEVLSIGTAIVELSPSPSVGRVLVVAADDAKVEWSEDILQQMQQLMTRVARGGGEERKKGEEGGEQRAPVPLLVEATLRRATLVVTAREASIAALALLETTIRGGGDEWSVVAKETRLVTGARSMVGLRLDEVLTSTKMRMSDWKEMRRQYRTWKEKEAEALWRQIRQRQFEKRRLELNAAIPCVKISFKKGNEASAEIDSSAYLAWSPLLHTIALHVLRTTKGVTSSLSNRASDDVSRTVPPSPPIRLTIAADGDVQIDLELADYHVMSWRAPVVQVEVTARREVTVLAPSLNVEFDGVEWLTVTDVCIARKLHHQHMDSLRATTEGLVTKSNKVWSWTAESLRFFLPFGFNWAAAFDEFTTAIKWVKIMSGKRAGRPADPQLAADLHVVLQEAILEMEDDPFERKLQSNHELKEDEVFECERRRQMLADHIAAHIKSVPLFSQAKMDELYANLLAKNADIYISRHAQQGDNDTSLVCSTWTKLELRALADESMRRDEQCLQLIAEIDPAAPPPSPSIDFTTMWGRSVHISMEKWEVQLRDYPLPYALALNLHMFGTVVAAERLSAGGRSLREQKVPLPLPWTTLTVNRNISPLKLFYDLQAESDSMTLNYGPCWEPALAMMSLQWNNISKPSRDPSPLLPFWDKMRFLMHGRLLWLSQKFMTNMLASLDPYNTSETLEWIWTDWGLDWAQGEICTRSALEVFLRTASRYDDLRLLYLPRVNLRVEMEWNCLGQPYDHHAVELCTADKLPHLSTDHDSYRAFRSLSVNTVISLGVHADEESGGTEGGEGGGRPKVVLYANCVRCLDLLLATISRTNGNTRRGPVFGVPPISKRQLSKHFRHVNISIKLPLFEITYLMSQSSPQGLRLTCDQVELVSSLVQSAQPPVDDKLKRRPLFRWSVEHISAALGETQVHLLGVDPPPSPGSSRSPPSSRPLLSFSRVVHTSEKAVGAGPAQKKVTVHELRLAWTAAQRDVCLGILEGTRRATLLSDMLGQYLSAILQAAVKERKHYEQRKRKNGRDSARDRDRLEEEDGDETASEQPADLLEKLIEEADTKKVAHCEHSAELPSDSLQGISQATSDDVSAISWHIELVNSQMMLSGDAGKFVLVAASRATLTQKVHRSVWRSAQLLGKKSWSAMLNGMQYFAPISRSAWEDEERSWLTKEDIEDRWGGEAHNGDRVNALMGAGESVGGMVKTANGRQLQRIISRCSCQIYWVSFSEKLDEDEEKVNEESTEENEEMEEELAVDCITLKHNMLEASTNSQQYSLAVDVVNQLVLFVDPRKKENAEKRNRRLFECRQLSMEDMISSIATQQSKLREVVSLVRSFERQLFHMDNSQSIDTERRSQLVREMEETDAKQFDLAELMSITISVLKQRQVQQNRVVSSRMEGEVPVVRKFEVCFEDCTWKLTEHDGMIGIAQLHITNFLYTRTMRVDNGGEHLFELGTMRVSNLLRDTPFPDTLDRDPRHPSSSSAVRVLCKDLAPVGGIAVKDHFEVNIAPMVAQFTFKFFDAMITFFFPERNEGHQRISEANLDTEEGQEKAPTRRLSLSRRITGGLSMVRSSGRASSSLLPIAVDDIDKMRQRANSNNLFLYIKIPEVPILLSYKGNKEKNIEDVRNLPLIFPLCEYHEKNWTWLDLSIAIKLRSRNVLLSQYVKQKILRRAKGDDKTPISDEEKKRIAIGITPAVDKQKK</sequence>
<feature type="region of interest" description="Disordered" evidence="1">
    <location>
        <begin position="1290"/>
        <end position="1324"/>
    </location>
</feature>
<feature type="compositionally biased region" description="Basic and acidic residues" evidence="1">
    <location>
        <begin position="200"/>
        <end position="212"/>
    </location>
</feature>
<dbReference type="InterPro" id="IPR045167">
    <property type="entry name" value="Hobbit"/>
</dbReference>
<dbReference type="Proteomes" id="UP001432322">
    <property type="component" value="Unassembled WGS sequence"/>
</dbReference>
<proteinExistence type="predicted"/>
<name>A0AAV5WE74_9BILA</name>
<gene>
    <name evidence="3" type="ORF">PFISCL1PPCAC_20478</name>
</gene>
<keyword evidence="4" id="KW-1185">Reference proteome</keyword>
<dbReference type="InterPro" id="IPR019441">
    <property type="entry name" value="FMP27/BLTP2/Hobbit_GFWDK_RBG"/>
</dbReference>